<proteinExistence type="predicted"/>
<keyword evidence="1" id="KW-1133">Transmembrane helix</keyword>
<gene>
    <name evidence="3" type="ORF">DT076_10380</name>
</gene>
<dbReference type="EMBL" id="QOUI01000006">
    <property type="protein sequence ID" value="RCK69301.1"/>
    <property type="molecule type" value="Genomic_DNA"/>
</dbReference>
<dbReference type="AlphaFoldDB" id="A0A367YWH4"/>
<name>A0A367YWH4_9ACTN</name>
<feature type="domain" description="Putative Flp pilus-assembly TadG-like N-terminal" evidence="2">
    <location>
        <begin position="19"/>
        <end position="57"/>
    </location>
</feature>
<evidence type="ECO:0000256" key="1">
    <source>
        <dbReference type="SAM" id="Phobius"/>
    </source>
</evidence>
<evidence type="ECO:0000313" key="4">
    <source>
        <dbReference type="Proteomes" id="UP000252770"/>
    </source>
</evidence>
<keyword evidence="4" id="KW-1185">Reference proteome</keyword>
<evidence type="ECO:0000313" key="3">
    <source>
        <dbReference type="EMBL" id="RCK69301.1"/>
    </source>
</evidence>
<feature type="transmembrane region" description="Helical" evidence="1">
    <location>
        <begin position="20"/>
        <end position="41"/>
    </location>
</feature>
<sequence length="312" mass="32353">MQRMTPHPGRDERGAVKVMFALLVVPLLGFAAISLDIAAMWHAKQQLQSGADAAALAIAQDCARGGCGNAPSTAGTLADANLLTSDADAAVLNLTSSSVTVRTSTMQRHVFAPLLGFDEDDVVAHATAAWGAPSGGTTVLPLAFSLCEWDAQTGGGQPSGTTQYTIYQTKSSGTDCTGPSGNLVPGGFGWVDSDPGRCGATSTIGQRLSSDPGNNVPSGCGDVLRSLVDETVLLPLFDQYGGNGTNAWYRVHGYAAFTLTGYHLSGHDVGTPCGGSERCIQGYFTRYVDLDDDFDSSPSAPRLGASLVRLTD</sequence>
<accession>A0A367YWH4</accession>
<protein>
    <recommendedName>
        <fullName evidence="2">Putative Flp pilus-assembly TadG-like N-terminal domain-containing protein</fullName>
    </recommendedName>
</protein>
<comment type="caution">
    <text evidence="3">The sequence shown here is derived from an EMBL/GenBank/DDBJ whole genome shotgun (WGS) entry which is preliminary data.</text>
</comment>
<dbReference type="Pfam" id="PF13400">
    <property type="entry name" value="Tad"/>
    <property type="match status" value="1"/>
</dbReference>
<keyword evidence="1" id="KW-0812">Transmembrane</keyword>
<dbReference type="Proteomes" id="UP000252770">
    <property type="component" value="Unassembled WGS sequence"/>
</dbReference>
<evidence type="ECO:0000259" key="2">
    <source>
        <dbReference type="Pfam" id="PF13400"/>
    </source>
</evidence>
<dbReference type="InterPro" id="IPR028087">
    <property type="entry name" value="Tad_N"/>
</dbReference>
<reference evidence="3 4" key="1">
    <citation type="submission" date="2018-07" db="EMBL/GenBank/DDBJ databases">
        <title>Desertimonas flava gen. nov. sp. nov.</title>
        <authorList>
            <person name="Liu S."/>
        </authorList>
    </citation>
    <scope>NUCLEOTIDE SEQUENCE [LARGE SCALE GENOMIC DNA]</scope>
    <source>
        <strain evidence="3 4">16Sb5-5</strain>
    </source>
</reference>
<organism evidence="3 4">
    <name type="scientific">Desertihabitans brevis</name>
    <dbReference type="NCBI Taxonomy" id="2268447"/>
    <lineage>
        <taxon>Bacteria</taxon>
        <taxon>Bacillati</taxon>
        <taxon>Actinomycetota</taxon>
        <taxon>Actinomycetes</taxon>
        <taxon>Propionibacteriales</taxon>
        <taxon>Propionibacteriaceae</taxon>
        <taxon>Desertihabitans</taxon>
    </lineage>
</organism>
<keyword evidence="1" id="KW-0472">Membrane</keyword>